<comment type="caution">
    <text evidence="13">The sequence shown here is derived from an EMBL/GenBank/DDBJ whole genome shotgun (WGS) entry which is preliminary data.</text>
</comment>
<evidence type="ECO:0000256" key="1">
    <source>
        <dbReference type="ARBA" id="ARBA00004572"/>
    </source>
</evidence>
<keyword evidence="6" id="KW-0653">Protein transport</keyword>
<keyword evidence="7 12" id="KW-1133">Transmembrane helix</keyword>
<keyword evidence="3" id="KW-0813">Transport</keyword>
<dbReference type="OrthoDB" id="2154253at2759"/>
<comment type="similarity">
    <text evidence="2 10">Belongs to the Tom20 family.</text>
</comment>
<dbReference type="PIRSF" id="PIRSF037707">
    <property type="entry name" value="MAS20_rcpt"/>
    <property type="match status" value="1"/>
</dbReference>
<evidence type="ECO:0000256" key="3">
    <source>
        <dbReference type="ARBA" id="ARBA00022448"/>
    </source>
</evidence>
<evidence type="ECO:0000313" key="13">
    <source>
        <dbReference type="EMBL" id="KAH7328111.1"/>
    </source>
</evidence>
<evidence type="ECO:0000256" key="8">
    <source>
        <dbReference type="ARBA" id="ARBA00023128"/>
    </source>
</evidence>
<evidence type="ECO:0000256" key="12">
    <source>
        <dbReference type="SAM" id="Phobius"/>
    </source>
</evidence>
<evidence type="ECO:0000256" key="2">
    <source>
        <dbReference type="ARBA" id="ARBA00005792"/>
    </source>
</evidence>
<evidence type="ECO:0000256" key="4">
    <source>
        <dbReference type="ARBA" id="ARBA00022692"/>
    </source>
</evidence>
<dbReference type="Proteomes" id="UP000813444">
    <property type="component" value="Unassembled WGS sequence"/>
</dbReference>
<evidence type="ECO:0000256" key="11">
    <source>
        <dbReference type="SAM" id="Coils"/>
    </source>
</evidence>
<dbReference type="GO" id="GO:0008320">
    <property type="term" value="F:protein transmembrane transporter activity"/>
    <property type="evidence" value="ECO:0007669"/>
    <property type="project" value="TreeGrafter"/>
</dbReference>
<comment type="subcellular location">
    <subcellularLocation>
        <location evidence="1">Mitochondrion outer membrane</location>
        <topology evidence="1">Single-pass membrane protein</topology>
    </subcellularLocation>
</comment>
<dbReference type="GO" id="GO:0006605">
    <property type="term" value="P:protein targeting"/>
    <property type="evidence" value="ECO:0007669"/>
    <property type="project" value="InterPro"/>
</dbReference>
<dbReference type="GO" id="GO:0016031">
    <property type="term" value="P:tRNA import into mitochondrion"/>
    <property type="evidence" value="ECO:0007669"/>
    <property type="project" value="TreeGrafter"/>
</dbReference>
<name>A0A8K0WXR4_9HYPO</name>
<dbReference type="AlphaFoldDB" id="A0A8K0WXR4"/>
<evidence type="ECO:0000256" key="7">
    <source>
        <dbReference type="ARBA" id="ARBA00022989"/>
    </source>
</evidence>
<dbReference type="PANTHER" id="PTHR12430:SF0">
    <property type="entry name" value="TRANSLOCASE OF OUTER MITOCHONDRIAL MEMBRANE 20"/>
    <property type="match status" value="1"/>
</dbReference>
<keyword evidence="4 12" id="KW-0812">Transmembrane</keyword>
<keyword evidence="5 10" id="KW-1000">Mitochondrion outer membrane</keyword>
<organism evidence="13 14">
    <name type="scientific">Stachybotrys elegans</name>
    <dbReference type="NCBI Taxonomy" id="80388"/>
    <lineage>
        <taxon>Eukaryota</taxon>
        <taxon>Fungi</taxon>
        <taxon>Dikarya</taxon>
        <taxon>Ascomycota</taxon>
        <taxon>Pezizomycotina</taxon>
        <taxon>Sordariomycetes</taxon>
        <taxon>Hypocreomycetidae</taxon>
        <taxon>Hypocreales</taxon>
        <taxon>Stachybotryaceae</taxon>
        <taxon>Stachybotrys</taxon>
    </lineage>
</organism>
<evidence type="ECO:0000256" key="9">
    <source>
        <dbReference type="ARBA" id="ARBA00023136"/>
    </source>
</evidence>
<dbReference type="PANTHER" id="PTHR12430">
    <property type="entry name" value="MITOCHONDRIAL IMPORT RECEPTOR SUBUNIT TOM20"/>
    <property type="match status" value="1"/>
</dbReference>
<evidence type="ECO:0000256" key="10">
    <source>
        <dbReference type="PIRNR" id="PIRNR037707"/>
    </source>
</evidence>
<dbReference type="GO" id="GO:0030150">
    <property type="term" value="P:protein import into mitochondrial matrix"/>
    <property type="evidence" value="ECO:0007669"/>
    <property type="project" value="TreeGrafter"/>
</dbReference>
<dbReference type="Pfam" id="PF02064">
    <property type="entry name" value="MAS20"/>
    <property type="match status" value="1"/>
</dbReference>
<gene>
    <name evidence="13" type="ORF">B0I35DRAFT_8749</name>
</gene>
<protein>
    <submittedName>
        <fullName evidence="13">Mitochondrial outer membrane translocase complex, subunit Tom20 domain-containing protein</fullName>
    </submittedName>
</protein>
<reference evidence="13" key="1">
    <citation type="journal article" date="2021" name="Nat. Commun.">
        <title>Genetic determinants of endophytism in the Arabidopsis root mycobiome.</title>
        <authorList>
            <person name="Mesny F."/>
            <person name="Miyauchi S."/>
            <person name="Thiergart T."/>
            <person name="Pickel B."/>
            <person name="Atanasova L."/>
            <person name="Karlsson M."/>
            <person name="Huettel B."/>
            <person name="Barry K.W."/>
            <person name="Haridas S."/>
            <person name="Chen C."/>
            <person name="Bauer D."/>
            <person name="Andreopoulos W."/>
            <person name="Pangilinan J."/>
            <person name="LaButti K."/>
            <person name="Riley R."/>
            <person name="Lipzen A."/>
            <person name="Clum A."/>
            <person name="Drula E."/>
            <person name="Henrissat B."/>
            <person name="Kohler A."/>
            <person name="Grigoriev I.V."/>
            <person name="Martin F.M."/>
            <person name="Hacquard S."/>
        </authorList>
    </citation>
    <scope>NUCLEOTIDE SEQUENCE</scope>
    <source>
        <strain evidence="13">MPI-CAGE-CH-0235</strain>
    </source>
</reference>
<keyword evidence="9 10" id="KW-0472">Membrane</keyword>
<dbReference type="InterPro" id="IPR023392">
    <property type="entry name" value="Tom20_dom_sf"/>
</dbReference>
<proteinExistence type="inferred from homology"/>
<dbReference type="GO" id="GO:0006886">
    <property type="term" value="P:intracellular protein transport"/>
    <property type="evidence" value="ECO:0007669"/>
    <property type="project" value="InterPro"/>
</dbReference>
<evidence type="ECO:0000256" key="5">
    <source>
        <dbReference type="ARBA" id="ARBA00022787"/>
    </source>
</evidence>
<dbReference type="PRINTS" id="PR00351">
    <property type="entry name" value="OM20RECEPTOR"/>
</dbReference>
<sequence length="170" mass="18792">MVQSTGLVTASVATAATVVLAYAVYFDYKRRNEAEFRRNLRRNERRQARVEKEEAEQSTKQFRAAIHAKVDEAKEEGIPTDLEEREAYFKEQMGIGEALSADPTKATEAALGLYKCLKVHPSPGDLIALYDSVIPKPVLDVLAEMIAYDSSLDIRSSGINLSDIPSVGLD</sequence>
<keyword evidence="8 10" id="KW-0496">Mitochondrion</keyword>
<dbReference type="SUPFAM" id="SSF47157">
    <property type="entry name" value="Mitochondrial import receptor subunit Tom20"/>
    <property type="match status" value="1"/>
</dbReference>
<evidence type="ECO:0000256" key="6">
    <source>
        <dbReference type="ARBA" id="ARBA00022927"/>
    </source>
</evidence>
<dbReference type="GO" id="GO:0030943">
    <property type="term" value="F:mitochondrion targeting sequence binding"/>
    <property type="evidence" value="ECO:0007669"/>
    <property type="project" value="TreeGrafter"/>
</dbReference>
<dbReference type="EMBL" id="JAGPNK010000001">
    <property type="protein sequence ID" value="KAH7328111.1"/>
    <property type="molecule type" value="Genomic_DNA"/>
</dbReference>
<dbReference type="Gene3D" id="1.20.960.10">
    <property type="entry name" value="Mitochondrial outer membrane translocase complex, subunit Tom20 domain"/>
    <property type="match status" value="1"/>
</dbReference>
<feature type="coiled-coil region" evidence="11">
    <location>
        <begin position="33"/>
        <end position="65"/>
    </location>
</feature>
<dbReference type="InterPro" id="IPR002056">
    <property type="entry name" value="MAS20"/>
</dbReference>
<keyword evidence="11" id="KW-0175">Coiled coil</keyword>
<feature type="transmembrane region" description="Helical" evidence="12">
    <location>
        <begin position="6"/>
        <end position="28"/>
    </location>
</feature>
<dbReference type="GO" id="GO:0005742">
    <property type="term" value="C:mitochondrial outer membrane translocase complex"/>
    <property type="evidence" value="ECO:0007669"/>
    <property type="project" value="UniProtKB-UniRule"/>
</dbReference>
<evidence type="ECO:0000313" key="14">
    <source>
        <dbReference type="Proteomes" id="UP000813444"/>
    </source>
</evidence>
<keyword evidence="14" id="KW-1185">Reference proteome</keyword>
<accession>A0A8K0WXR4</accession>